<protein>
    <recommendedName>
        <fullName evidence="3">Cytotoxic T-lymphocyte protein 4</fullName>
    </recommendedName>
    <alternativeName>
        <fullName evidence="15">Cytotoxic T-lymphocyte-associated antigen 4</fullName>
    </alternativeName>
</protein>
<comment type="subcellular location">
    <subcellularLocation>
        <location evidence="2">Cell membrane</location>
        <topology evidence="2">Single-pass type I membrane protein</topology>
    </subcellularLocation>
</comment>
<dbReference type="InterPro" id="IPR040216">
    <property type="entry name" value="CTLA4/CD28"/>
</dbReference>
<keyword evidence="6 16" id="KW-0812">Transmembrane</keyword>
<evidence type="ECO:0000256" key="13">
    <source>
        <dbReference type="ARBA" id="ARBA00023180"/>
    </source>
</evidence>
<evidence type="ECO:0000256" key="2">
    <source>
        <dbReference type="ARBA" id="ARBA00004251"/>
    </source>
</evidence>
<feature type="domain" description="Immunoglobulin V-set" evidence="18">
    <location>
        <begin position="22"/>
        <end position="125"/>
    </location>
</feature>
<proteinExistence type="predicted"/>
<evidence type="ECO:0000313" key="20">
    <source>
        <dbReference type="Proteomes" id="UP000824782"/>
    </source>
</evidence>
<name>A0AAV7AFT6_ENGPU</name>
<evidence type="ECO:0000256" key="3">
    <source>
        <dbReference type="ARBA" id="ARBA00016331"/>
    </source>
</evidence>
<evidence type="ECO:0000256" key="14">
    <source>
        <dbReference type="ARBA" id="ARBA00023319"/>
    </source>
</evidence>
<dbReference type="InterPro" id="IPR013106">
    <property type="entry name" value="Ig_V-set"/>
</dbReference>
<dbReference type="GO" id="GO:0050852">
    <property type="term" value="P:T cell receptor signaling pathway"/>
    <property type="evidence" value="ECO:0007669"/>
    <property type="project" value="TreeGrafter"/>
</dbReference>
<dbReference type="PRINTS" id="PR01720">
    <property type="entry name" value="CTLANTIGEN4"/>
</dbReference>
<keyword evidence="9 16" id="KW-1133">Transmembrane helix</keyword>
<comment type="function">
    <text evidence="1">Inhibitory receptor acting as a major negative regulator of T-cell responses. The affinity of CTLA4 for its natural B7 family ligands, CD80 and CD86, is considerably stronger than the affinity of their cognate stimulatory coreceptor CD28.</text>
</comment>
<evidence type="ECO:0000313" key="19">
    <source>
        <dbReference type="EMBL" id="KAG8558797.1"/>
    </source>
</evidence>
<keyword evidence="11 16" id="KW-0472">Membrane</keyword>
<dbReference type="PANTHER" id="PTHR11494:SF8">
    <property type="entry name" value="CYTOTOXIC T-LYMPHOCYTE PROTEIN 4"/>
    <property type="match status" value="1"/>
</dbReference>
<feature type="chain" id="PRO_5043910893" description="Cytotoxic T-lymphocyte protein 4" evidence="17">
    <location>
        <begin position="18"/>
        <end position="205"/>
    </location>
</feature>
<comment type="caution">
    <text evidence="19">The sequence shown here is derived from an EMBL/GenBank/DDBJ whole genome shotgun (WGS) entry which is preliminary data.</text>
</comment>
<dbReference type="InterPro" id="IPR013783">
    <property type="entry name" value="Ig-like_fold"/>
</dbReference>
<evidence type="ECO:0000259" key="18">
    <source>
        <dbReference type="Pfam" id="PF07686"/>
    </source>
</evidence>
<keyword evidence="10" id="KW-1064">Adaptive immunity</keyword>
<dbReference type="Proteomes" id="UP000824782">
    <property type="component" value="Unassembled WGS sequence"/>
</dbReference>
<dbReference type="Pfam" id="PF07686">
    <property type="entry name" value="V-set"/>
    <property type="match status" value="1"/>
</dbReference>
<evidence type="ECO:0000256" key="17">
    <source>
        <dbReference type="SAM" id="SignalP"/>
    </source>
</evidence>
<dbReference type="PANTHER" id="PTHR11494">
    <property type="entry name" value="CYTOTOXIC T-LYMPHOCYTE PROTEIN"/>
    <property type="match status" value="1"/>
</dbReference>
<evidence type="ECO:0000256" key="1">
    <source>
        <dbReference type="ARBA" id="ARBA00002230"/>
    </source>
</evidence>
<keyword evidence="20" id="KW-1185">Reference proteome</keyword>
<dbReference type="SUPFAM" id="SSF48726">
    <property type="entry name" value="Immunoglobulin"/>
    <property type="match status" value="1"/>
</dbReference>
<gene>
    <name evidence="19" type="ORF">GDO81_017155</name>
</gene>
<dbReference type="GO" id="GO:0042129">
    <property type="term" value="P:regulation of T cell proliferation"/>
    <property type="evidence" value="ECO:0007669"/>
    <property type="project" value="InterPro"/>
</dbReference>
<dbReference type="InterPro" id="IPR008096">
    <property type="entry name" value="CTLA4"/>
</dbReference>
<evidence type="ECO:0000256" key="8">
    <source>
        <dbReference type="ARBA" id="ARBA00022859"/>
    </source>
</evidence>
<keyword evidence="14" id="KW-0393">Immunoglobulin domain</keyword>
<dbReference type="Gene3D" id="2.60.40.10">
    <property type="entry name" value="Immunoglobulins"/>
    <property type="match status" value="1"/>
</dbReference>
<reference evidence="19" key="1">
    <citation type="thesis" date="2020" institute="ProQuest LLC" country="789 East Eisenhower Parkway, Ann Arbor, MI, USA">
        <title>Comparative Genomics and Chromosome Evolution.</title>
        <authorList>
            <person name="Mudd A.B."/>
        </authorList>
    </citation>
    <scope>NUCLEOTIDE SEQUENCE</scope>
    <source>
        <strain evidence="19">237g6f4</strain>
        <tissue evidence="19">Blood</tissue>
    </source>
</reference>
<dbReference type="GO" id="GO:0009897">
    <property type="term" value="C:external side of plasma membrane"/>
    <property type="evidence" value="ECO:0007669"/>
    <property type="project" value="TreeGrafter"/>
</dbReference>
<keyword evidence="12" id="KW-1015">Disulfide bond</keyword>
<organism evidence="19 20">
    <name type="scientific">Engystomops pustulosus</name>
    <name type="common">Tungara frog</name>
    <name type="synonym">Physalaemus pustulosus</name>
    <dbReference type="NCBI Taxonomy" id="76066"/>
    <lineage>
        <taxon>Eukaryota</taxon>
        <taxon>Metazoa</taxon>
        <taxon>Chordata</taxon>
        <taxon>Craniata</taxon>
        <taxon>Vertebrata</taxon>
        <taxon>Euteleostomi</taxon>
        <taxon>Amphibia</taxon>
        <taxon>Batrachia</taxon>
        <taxon>Anura</taxon>
        <taxon>Neobatrachia</taxon>
        <taxon>Hyloidea</taxon>
        <taxon>Leptodactylidae</taxon>
        <taxon>Leiuperinae</taxon>
        <taxon>Engystomops</taxon>
    </lineage>
</organism>
<evidence type="ECO:0000256" key="6">
    <source>
        <dbReference type="ARBA" id="ARBA00022692"/>
    </source>
</evidence>
<dbReference type="AlphaFoldDB" id="A0AAV7AFT6"/>
<evidence type="ECO:0000256" key="11">
    <source>
        <dbReference type="ARBA" id="ARBA00023136"/>
    </source>
</evidence>
<evidence type="ECO:0000256" key="5">
    <source>
        <dbReference type="ARBA" id="ARBA00022553"/>
    </source>
</evidence>
<evidence type="ECO:0000256" key="16">
    <source>
        <dbReference type="SAM" id="Phobius"/>
    </source>
</evidence>
<evidence type="ECO:0000256" key="4">
    <source>
        <dbReference type="ARBA" id="ARBA00022475"/>
    </source>
</evidence>
<keyword evidence="4" id="KW-1003">Cell membrane</keyword>
<accession>A0AAV7AFT6</accession>
<feature type="transmembrane region" description="Helical" evidence="16">
    <location>
        <begin position="153"/>
        <end position="175"/>
    </location>
</feature>
<evidence type="ECO:0000256" key="10">
    <source>
        <dbReference type="ARBA" id="ARBA00023130"/>
    </source>
</evidence>
<evidence type="ECO:0000256" key="7">
    <source>
        <dbReference type="ARBA" id="ARBA00022729"/>
    </source>
</evidence>
<evidence type="ECO:0000256" key="12">
    <source>
        <dbReference type="ARBA" id="ARBA00023157"/>
    </source>
</evidence>
<keyword evidence="8" id="KW-0391">Immunity</keyword>
<evidence type="ECO:0000256" key="9">
    <source>
        <dbReference type="ARBA" id="ARBA00022989"/>
    </source>
</evidence>
<evidence type="ECO:0000256" key="15">
    <source>
        <dbReference type="ARBA" id="ARBA00032097"/>
    </source>
</evidence>
<feature type="signal peptide" evidence="17">
    <location>
        <begin position="1"/>
        <end position="17"/>
    </location>
</feature>
<keyword evidence="13" id="KW-0325">Glycoprotein</keyword>
<dbReference type="InterPro" id="IPR036179">
    <property type="entry name" value="Ig-like_dom_sf"/>
</dbReference>
<keyword evidence="7 17" id="KW-0732">Signal</keyword>
<sequence>MLLQVLLMIFYNNMLEGVQVNQPAVIVANRHGEASLICDYSIYGNVEELRFSVLKKTDNQVFEMCVFNFNTAYEPVASGESITCLGLPGPKNVTFNMSGLQEKDTGLYICKMEVMYPPPYQVTEGNATFIYITDLTYQCAQSMEPEEGDTYKWGLFTVFTVLLLYSLISTSILICKKRKRTWDSGYYEQILQSQYKNYHPYYVEF</sequence>
<dbReference type="GO" id="GO:0002250">
    <property type="term" value="P:adaptive immune response"/>
    <property type="evidence" value="ECO:0007669"/>
    <property type="project" value="UniProtKB-KW"/>
</dbReference>
<keyword evidence="5" id="KW-0597">Phosphoprotein</keyword>
<dbReference type="EMBL" id="WNYA01000008">
    <property type="protein sequence ID" value="KAG8558797.1"/>
    <property type="molecule type" value="Genomic_DNA"/>
</dbReference>